<dbReference type="EMBL" id="KI679955">
    <property type="protein sequence ID" value="ETL91986.1"/>
    <property type="molecule type" value="Genomic_DNA"/>
</dbReference>
<sequence length="59" mass="6802">PQFRGRLCPSTEGQAKRLTRAEKATVATFMVDQDRAADEKQAYACTSFVDRIQKRRRLK</sequence>
<gene>
    <name evidence="1" type="ORF">L917_09575</name>
</gene>
<organism evidence="1">
    <name type="scientific">Phytophthora nicotianae</name>
    <name type="common">Potato buckeye rot agent</name>
    <name type="synonym">Phytophthora parasitica</name>
    <dbReference type="NCBI Taxonomy" id="4792"/>
    <lineage>
        <taxon>Eukaryota</taxon>
        <taxon>Sar</taxon>
        <taxon>Stramenopiles</taxon>
        <taxon>Oomycota</taxon>
        <taxon>Peronosporomycetes</taxon>
        <taxon>Peronosporales</taxon>
        <taxon>Peronosporaceae</taxon>
        <taxon>Phytophthora</taxon>
    </lineage>
</organism>
<reference evidence="1" key="1">
    <citation type="submission" date="2013-11" db="EMBL/GenBank/DDBJ databases">
        <title>The Genome Sequence of Phytophthora parasitica CHvinca01.</title>
        <authorList>
            <consortium name="The Broad Institute Genomics Platform"/>
            <person name="Russ C."/>
            <person name="Tyler B."/>
            <person name="Panabieres F."/>
            <person name="Shan W."/>
            <person name="Tripathy S."/>
            <person name="Grunwald N."/>
            <person name="Machado M."/>
            <person name="Johnson C.S."/>
            <person name="Arredondo F."/>
            <person name="Hong C."/>
            <person name="Coffey M."/>
            <person name="Young S.K."/>
            <person name="Zeng Q."/>
            <person name="Gargeya S."/>
            <person name="Fitzgerald M."/>
            <person name="Abouelleil A."/>
            <person name="Alvarado L."/>
            <person name="Chapman S.B."/>
            <person name="Gainer-Dewar J."/>
            <person name="Goldberg J."/>
            <person name="Griggs A."/>
            <person name="Gujja S."/>
            <person name="Hansen M."/>
            <person name="Howarth C."/>
            <person name="Imamovic A."/>
            <person name="Ireland A."/>
            <person name="Larimer J."/>
            <person name="McCowan C."/>
            <person name="Murphy C."/>
            <person name="Pearson M."/>
            <person name="Poon T.W."/>
            <person name="Priest M."/>
            <person name="Roberts A."/>
            <person name="Saif S."/>
            <person name="Shea T."/>
            <person name="Sykes S."/>
            <person name="Wortman J."/>
            <person name="Nusbaum C."/>
            <person name="Birren B."/>
        </authorList>
    </citation>
    <scope>NUCLEOTIDE SEQUENCE [LARGE SCALE GENOMIC DNA]</scope>
    <source>
        <strain evidence="1">CHvinca01</strain>
    </source>
</reference>
<protein>
    <submittedName>
        <fullName evidence="1">Uncharacterized protein</fullName>
    </submittedName>
</protein>
<name>W2L3J8_PHYNI</name>
<dbReference type="AlphaFoldDB" id="W2L3J8"/>
<feature type="non-terminal residue" evidence="1">
    <location>
        <position position="1"/>
    </location>
</feature>
<dbReference type="Proteomes" id="UP000054423">
    <property type="component" value="Unassembled WGS sequence"/>
</dbReference>
<proteinExistence type="predicted"/>
<evidence type="ECO:0000313" key="1">
    <source>
        <dbReference type="EMBL" id="ETL91986.1"/>
    </source>
</evidence>
<accession>W2L3J8</accession>